<dbReference type="InterPro" id="IPR000719">
    <property type="entry name" value="Prot_kinase_dom"/>
</dbReference>
<dbReference type="Pfam" id="PF00069">
    <property type="entry name" value="Pkinase"/>
    <property type="match status" value="1"/>
</dbReference>
<dbReference type="SMART" id="SM00220">
    <property type="entry name" value="S_TKc"/>
    <property type="match status" value="1"/>
</dbReference>
<dbReference type="OrthoDB" id="9813021at2"/>
<dbReference type="PANTHER" id="PTHR24348:SF22">
    <property type="entry name" value="NON-SPECIFIC SERINE_THREONINE PROTEIN KINASE"/>
    <property type="match status" value="1"/>
</dbReference>
<evidence type="ECO:0000256" key="2">
    <source>
        <dbReference type="ARBA" id="ARBA00022741"/>
    </source>
</evidence>
<evidence type="ECO:0000313" key="6">
    <source>
        <dbReference type="Proteomes" id="UP000215244"/>
    </source>
</evidence>
<dbReference type="PANTHER" id="PTHR24348">
    <property type="entry name" value="SERINE/THREONINE-PROTEIN KINASE UNC-51-RELATED"/>
    <property type="match status" value="1"/>
</dbReference>
<dbReference type="SUPFAM" id="SSF56112">
    <property type="entry name" value="Protein kinase-like (PK-like)"/>
    <property type="match status" value="1"/>
</dbReference>
<dbReference type="GO" id="GO:0042594">
    <property type="term" value="P:response to starvation"/>
    <property type="evidence" value="ECO:0007669"/>
    <property type="project" value="TreeGrafter"/>
</dbReference>
<keyword evidence="1" id="KW-0808">Transferase</keyword>
<dbReference type="GO" id="GO:0005524">
    <property type="term" value="F:ATP binding"/>
    <property type="evidence" value="ECO:0007669"/>
    <property type="project" value="UniProtKB-KW"/>
</dbReference>
<dbReference type="InterPro" id="IPR045269">
    <property type="entry name" value="Atg1-like"/>
</dbReference>
<evidence type="ECO:0000256" key="4">
    <source>
        <dbReference type="ARBA" id="ARBA00022840"/>
    </source>
</evidence>
<keyword evidence="2" id="KW-0547">Nucleotide-binding</keyword>
<name>A0A223V6M7_9FLAO</name>
<gene>
    <name evidence="5" type="ORF">CJ263_12405</name>
</gene>
<keyword evidence="6" id="KW-1185">Reference proteome</keyword>
<dbReference type="GO" id="GO:0005776">
    <property type="term" value="C:autophagosome"/>
    <property type="evidence" value="ECO:0007669"/>
    <property type="project" value="TreeGrafter"/>
</dbReference>
<accession>A0A223V6M7</accession>
<proteinExistence type="predicted"/>
<protein>
    <submittedName>
        <fullName evidence="5">Uncharacterized protein</fullName>
    </submittedName>
</protein>
<dbReference type="GO" id="GO:0034045">
    <property type="term" value="C:phagophore assembly site membrane"/>
    <property type="evidence" value="ECO:0007669"/>
    <property type="project" value="TreeGrafter"/>
</dbReference>
<keyword evidence="3" id="KW-0418">Kinase</keyword>
<dbReference type="PROSITE" id="PS50011">
    <property type="entry name" value="PROTEIN_KINASE_DOM"/>
    <property type="match status" value="1"/>
</dbReference>
<dbReference type="Gene3D" id="1.10.510.10">
    <property type="entry name" value="Transferase(Phosphotransferase) domain 1"/>
    <property type="match status" value="1"/>
</dbReference>
<dbReference type="GO" id="GO:0005829">
    <property type="term" value="C:cytosol"/>
    <property type="evidence" value="ECO:0007669"/>
    <property type="project" value="TreeGrafter"/>
</dbReference>
<dbReference type="AlphaFoldDB" id="A0A223V6M7"/>
<evidence type="ECO:0000256" key="1">
    <source>
        <dbReference type="ARBA" id="ARBA00022679"/>
    </source>
</evidence>
<dbReference type="InterPro" id="IPR011009">
    <property type="entry name" value="Kinase-like_dom_sf"/>
</dbReference>
<evidence type="ECO:0000313" key="5">
    <source>
        <dbReference type="EMBL" id="ASV30952.1"/>
    </source>
</evidence>
<dbReference type="EMBL" id="CP022957">
    <property type="protein sequence ID" value="ASV30952.1"/>
    <property type="molecule type" value="Genomic_DNA"/>
</dbReference>
<organism evidence="5 6">
    <name type="scientific">Maribacter cobaltidurans</name>
    <dbReference type="NCBI Taxonomy" id="1178778"/>
    <lineage>
        <taxon>Bacteria</taxon>
        <taxon>Pseudomonadati</taxon>
        <taxon>Bacteroidota</taxon>
        <taxon>Flavobacteriia</taxon>
        <taxon>Flavobacteriales</taxon>
        <taxon>Flavobacteriaceae</taxon>
        <taxon>Maribacter</taxon>
    </lineage>
</organism>
<dbReference type="PROSITE" id="PS00108">
    <property type="entry name" value="PROTEIN_KINASE_ST"/>
    <property type="match status" value="1"/>
</dbReference>
<keyword evidence="4" id="KW-0067">ATP-binding</keyword>
<dbReference type="InterPro" id="IPR008271">
    <property type="entry name" value="Ser/Thr_kinase_AS"/>
</dbReference>
<dbReference type="RefSeq" id="WP_094997566.1">
    <property type="nucleotide sequence ID" value="NZ_BMJL01000007.1"/>
</dbReference>
<evidence type="ECO:0000256" key="3">
    <source>
        <dbReference type="ARBA" id="ARBA00022777"/>
    </source>
</evidence>
<dbReference type="Proteomes" id="UP000215244">
    <property type="component" value="Chromosome"/>
</dbReference>
<dbReference type="GO" id="GO:0004674">
    <property type="term" value="F:protein serine/threonine kinase activity"/>
    <property type="evidence" value="ECO:0007669"/>
    <property type="project" value="InterPro"/>
</dbReference>
<dbReference type="KEGG" id="marb:CJ263_12405"/>
<reference evidence="5 6" key="1">
    <citation type="submission" date="2017-08" db="EMBL/GenBank/DDBJ databases">
        <title>The complete genome sequence of Maribacter sp. B1, isolated from deep-sea sediment.</title>
        <authorList>
            <person name="Wu Y.-H."/>
            <person name="Cheng H."/>
            <person name="Xu X.-W."/>
        </authorList>
    </citation>
    <scope>NUCLEOTIDE SEQUENCE [LARGE SCALE GENOMIC DNA]</scope>
    <source>
        <strain evidence="5 6">B1</strain>
    </source>
</reference>
<dbReference type="CDD" id="cd14014">
    <property type="entry name" value="STKc_PknB_like"/>
    <property type="match status" value="1"/>
</dbReference>
<sequence>MIEELKDLNLIKKGGQKEVFQGTHDEHGQIVFKKVFPNSDSLERTKREIRAVSVLDESPNIPRIIAHNCEEADPEFIWIVEEYISGQNLRDAINDGRKFLINDIVRFLDTMLEIAVHSENKQLVHRDIKPENIILDDDDNFWLLDFGIARHLDLESITKSDDPFGLFTVGYASSEQFRNYKKDIDIRADLFSIGVVCYELLRGQNFYMVDVDNDIFKVLRKLENISLPPLRIEGDGQFQLSTFISLLGDHRRNRRPNTANEAKIVFDTLKETLTLN</sequence>